<proteinExistence type="predicted"/>
<dbReference type="InterPro" id="IPR035068">
    <property type="entry name" value="TldD/PmbA_N"/>
</dbReference>
<dbReference type="Gene3D" id="3.30.2290.10">
    <property type="entry name" value="PmbA/TldD superfamily"/>
    <property type="match status" value="1"/>
</dbReference>
<dbReference type="BioCyc" id="IAGG583356:GHAH-543-MONOMER"/>
<dbReference type="STRING" id="583356.Igag_0541"/>
<dbReference type="KEGG" id="iag:Igag_0541"/>
<evidence type="ECO:0000259" key="1">
    <source>
        <dbReference type="Pfam" id="PF19289"/>
    </source>
</evidence>
<dbReference type="AlphaFoldDB" id="E0SS27"/>
<evidence type="ECO:0000313" key="2">
    <source>
        <dbReference type="EMBL" id="ADM27377.1"/>
    </source>
</evidence>
<organism evidence="2 3">
    <name type="scientific">Ignisphaera aggregans (strain DSM 17230 / JCM 13409 / AQ1.S1)</name>
    <dbReference type="NCBI Taxonomy" id="583356"/>
    <lineage>
        <taxon>Archaea</taxon>
        <taxon>Thermoproteota</taxon>
        <taxon>Thermoprotei</taxon>
        <taxon>Desulfurococcales</taxon>
        <taxon>Desulfurococcaceae</taxon>
        <taxon>Ignisphaera</taxon>
    </lineage>
</organism>
<protein>
    <submittedName>
        <fullName evidence="2">Peptidase U62 modulator of DNA gyrase</fullName>
    </submittedName>
</protein>
<feature type="domain" description="Metalloprotease TldD/E C-terminal" evidence="1">
    <location>
        <begin position="224"/>
        <end position="443"/>
    </location>
</feature>
<dbReference type="HOGENOM" id="CLU_026425_4_1_2"/>
<dbReference type="SUPFAM" id="SSF111283">
    <property type="entry name" value="Putative modulator of DNA gyrase, PmbA/TldD"/>
    <property type="match status" value="1"/>
</dbReference>
<name>E0SS27_IGNAA</name>
<sequence>MFYMSSYIDYANKIVRSIAGEGFDEVAILIRDYRRVMAKIANSEPSVVQRWSSFDVSLYLSRNRRIMGLELHPKSIDDVMKPIERLIEIADKISESPLYAPLPRPSKISFIGDTFDSSIINYMDNISRLTEIVIEVSHREKIDSVAGVIQLGYIDELLATSTDVVLSEKKTFLQSSIRAFSEPDGSGQWSFTSTKIDIDGLIQTASIASRYAVDSKNRRNIEPGIYNVILSPMVFGNLLDYIVNMATGFSILFGTSIFMKNRVGDKVASDKLSVYDCPRDSSLPGARSFDHEGLETFNKPIIENGVLKNILHNTKTARALNAISTANAGWISPTPWNIYVAPGDIKIDDMIRDIGRGILITNNWYTRLQNYVEGIFSTIARDAIFYIENGNLIPITKIRIADTFPRILNNIEMIGKELYNIQWWEVETPSRLPYVAIKDVHISKHII</sequence>
<dbReference type="PANTHER" id="PTHR43666:SF1">
    <property type="entry name" value="CONSERVED PROTEIN"/>
    <property type="match status" value="1"/>
</dbReference>
<evidence type="ECO:0000313" key="3">
    <source>
        <dbReference type="Proteomes" id="UP000001304"/>
    </source>
</evidence>
<dbReference type="PANTHER" id="PTHR43666">
    <property type="entry name" value="TLDD PROTEIN"/>
    <property type="match status" value="1"/>
</dbReference>
<reference evidence="2 3" key="1">
    <citation type="journal article" date="2010" name="Stand. Genomic Sci.">
        <title>Complete genome sequence of Ignisphaera aggregans type strain (AQ1.S1).</title>
        <authorList>
            <person name="Goker M."/>
            <person name="Held B."/>
            <person name="Lapidus A."/>
            <person name="Nolan M."/>
            <person name="Spring S."/>
            <person name="Yasawong M."/>
            <person name="Lucas S."/>
            <person name="Glavina Del Rio T."/>
            <person name="Tice H."/>
            <person name="Cheng J.F."/>
            <person name="Goodwin L."/>
            <person name="Tapia R."/>
            <person name="Pitluck S."/>
            <person name="Liolios K."/>
            <person name="Ivanova N."/>
            <person name="Mavromatis K."/>
            <person name="Mikhailova N."/>
            <person name="Pati A."/>
            <person name="Chen A."/>
            <person name="Palaniappan K."/>
            <person name="Brambilla E."/>
            <person name="Land M."/>
            <person name="Hauser L."/>
            <person name="Chang Y.J."/>
            <person name="Jeffries C.D."/>
            <person name="Brettin T."/>
            <person name="Detter J.C."/>
            <person name="Han C."/>
            <person name="Rohde M."/>
            <person name="Sikorski J."/>
            <person name="Woyke T."/>
            <person name="Bristow J."/>
            <person name="Eisen J.A."/>
            <person name="Markowitz V."/>
            <person name="Hugenholtz P."/>
            <person name="Kyrpides N.C."/>
            <person name="Klenk H.P."/>
        </authorList>
    </citation>
    <scope>NUCLEOTIDE SEQUENCE [LARGE SCALE GENOMIC DNA]</scope>
    <source>
        <strain evidence="3">DSM 17230 / JCM 13409 / AQ1.S1</strain>
    </source>
</reference>
<keyword evidence="3" id="KW-1185">Reference proteome</keyword>
<gene>
    <name evidence="2" type="ordered locus">Igag_0541</name>
</gene>
<dbReference type="GO" id="GO:0006508">
    <property type="term" value="P:proteolysis"/>
    <property type="evidence" value="ECO:0007669"/>
    <property type="project" value="InterPro"/>
</dbReference>
<dbReference type="InterPro" id="IPR045569">
    <property type="entry name" value="Metalloprtase-TldD/E_C"/>
</dbReference>
<dbReference type="GO" id="GO:0008237">
    <property type="term" value="F:metallopeptidase activity"/>
    <property type="evidence" value="ECO:0007669"/>
    <property type="project" value="InterPro"/>
</dbReference>
<accession>E0SS27</accession>
<dbReference type="EMBL" id="CP002098">
    <property type="protein sequence ID" value="ADM27377.1"/>
    <property type="molecule type" value="Genomic_DNA"/>
</dbReference>
<dbReference type="Pfam" id="PF19289">
    <property type="entry name" value="PmbA_TldD_3rd"/>
    <property type="match status" value="1"/>
</dbReference>
<dbReference type="InterPro" id="IPR036059">
    <property type="entry name" value="TldD/PmbA_sf"/>
</dbReference>
<dbReference type="Proteomes" id="UP000001304">
    <property type="component" value="Chromosome"/>
</dbReference>